<dbReference type="EMBL" id="JAXCGZ010006770">
    <property type="protein sequence ID" value="KAK7079545.1"/>
    <property type="molecule type" value="Genomic_DNA"/>
</dbReference>
<proteinExistence type="predicted"/>
<comment type="caution">
    <text evidence="2">The sequence shown here is derived from an EMBL/GenBank/DDBJ whole genome shotgun (WGS) entry which is preliminary data.</text>
</comment>
<organism evidence="2 3">
    <name type="scientific">Halocaridina rubra</name>
    <name type="common">Hawaiian red shrimp</name>
    <dbReference type="NCBI Taxonomy" id="373956"/>
    <lineage>
        <taxon>Eukaryota</taxon>
        <taxon>Metazoa</taxon>
        <taxon>Ecdysozoa</taxon>
        <taxon>Arthropoda</taxon>
        <taxon>Crustacea</taxon>
        <taxon>Multicrustacea</taxon>
        <taxon>Malacostraca</taxon>
        <taxon>Eumalacostraca</taxon>
        <taxon>Eucarida</taxon>
        <taxon>Decapoda</taxon>
        <taxon>Pleocyemata</taxon>
        <taxon>Caridea</taxon>
        <taxon>Atyoidea</taxon>
        <taxon>Atyidae</taxon>
        <taxon>Halocaridina</taxon>
    </lineage>
</organism>
<feature type="compositionally biased region" description="Basic residues" evidence="1">
    <location>
        <begin position="18"/>
        <end position="28"/>
    </location>
</feature>
<protein>
    <submittedName>
        <fullName evidence="2">Uncharacterized protein</fullName>
    </submittedName>
</protein>
<name>A0AAN8X7Z5_HALRR</name>
<feature type="compositionally biased region" description="Pro residues" evidence="1">
    <location>
        <begin position="44"/>
        <end position="56"/>
    </location>
</feature>
<sequence>MDHPASSEDTVSGSSPRGNKKLSFKTPRKLSAAVTSAGSATTPPESPLPPPRRPKD</sequence>
<feature type="compositionally biased region" description="Low complexity" evidence="1">
    <location>
        <begin position="31"/>
        <end position="43"/>
    </location>
</feature>
<dbReference type="AlphaFoldDB" id="A0AAN8X7Z5"/>
<gene>
    <name evidence="2" type="ORF">SK128_005935</name>
</gene>
<feature type="non-terminal residue" evidence="2">
    <location>
        <position position="56"/>
    </location>
</feature>
<dbReference type="Proteomes" id="UP001381693">
    <property type="component" value="Unassembled WGS sequence"/>
</dbReference>
<evidence type="ECO:0000256" key="1">
    <source>
        <dbReference type="SAM" id="MobiDB-lite"/>
    </source>
</evidence>
<evidence type="ECO:0000313" key="3">
    <source>
        <dbReference type="Proteomes" id="UP001381693"/>
    </source>
</evidence>
<feature type="compositionally biased region" description="Polar residues" evidence="1">
    <location>
        <begin position="7"/>
        <end position="17"/>
    </location>
</feature>
<evidence type="ECO:0000313" key="2">
    <source>
        <dbReference type="EMBL" id="KAK7079545.1"/>
    </source>
</evidence>
<keyword evidence="3" id="KW-1185">Reference proteome</keyword>
<feature type="region of interest" description="Disordered" evidence="1">
    <location>
        <begin position="1"/>
        <end position="56"/>
    </location>
</feature>
<reference evidence="2 3" key="1">
    <citation type="submission" date="2023-11" db="EMBL/GenBank/DDBJ databases">
        <title>Halocaridina rubra genome assembly.</title>
        <authorList>
            <person name="Smith C."/>
        </authorList>
    </citation>
    <scope>NUCLEOTIDE SEQUENCE [LARGE SCALE GENOMIC DNA]</scope>
    <source>
        <strain evidence="2">EP-1</strain>
        <tissue evidence="2">Whole</tissue>
    </source>
</reference>
<accession>A0AAN8X7Z5</accession>